<protein>
    <submittedName>
        <fullName evidence="1">Uncharacterized protein</fullName>
    </submittedName>
</protein>
<sequence>MSPSLRNARTRTSHFVPISLHPCTSSDLVTAGQQPRLAAPASDLRQASGQGAMCCFGGRAAPADQQLQVRERRRSLLRRAREPCTPSAGEPLRLATGRATAWEPLRRTSSWLISHTSPAAGC</sequence>
<dbReference type="Proteomes" id="UP000243499">
    <property type="component" value="Chromosome 6"/>
</dbReference>
<proteinExistence type="predicted"/>
<dbReference type="AlphaFoldDB" id="A0A2T8IGP7"/>
<gene>
    <name evidence="1" type="ORF">PAHAL_6G185100</name>
</gene>
<reference evidence="1" key="1">
    <citation type="submission" date="2018-04" db="EMBL/GenBank/DDBJ databases">
        <title>WGS assembly of Panicum hallii.</title>
        <authorList>
            <person name="Lovell J."/>
            <person name="Jenkins J."/>
            <person name="Lowry D."/>
            <person name="Mamidi S."/>
            <person name="Sreedasyam A."/>
            <person name="Weng X."/>
            <person name="Barry K."/>
            <person name="Bonette J."/>
            <person name="Campitelli B."/>
            <person name="Daum C."/>
            <person name="Gordon S."/>
            <person name="Gould B."/>
            <person name="Lipzen A."/>
            <person name="Macqueen A."/>
            <person name="Palacio-Mejia J."/>
            <person name="Plott C."/>
            <person name="Shakirov E."/>
            <person name="Shu S."/>
            <person name="Yoshinaga Y."/>
            <person name="Zane M."/>
            <person name="Rokhsar D."/>
            <person name="Grimwood J."/>
            <person name="Schmutz J."/>
            <person name="Juenger T."/>
        </authorList>
    </citation>
    <scope>NUCLEOTIDE SEQUENCE [LARGE SCALE GENOMIC DNA]</scope>
    <source>
        <strain evidence="1">FIL2</strain>
    </source>
</reference>
<organism evidence="1">
    <name type="scientific">Panicum hallii</name>
    <dbReference type="NCBI Taxonomy" id="206008"/>
    <lineage>
        <taxon>Eukaryota</taxon>
        <taxon>Viridiplantae</taxon>
        <taxon>Streptophyta</taxon>
        <taxon>Embryophyta</taxon>
        <taxon>Tracheophyta</taxon>
        <taxon>Spermatophyta</taxon>
        <taxon>Magnoliopsida</taxon>
        <taxon>Liliopsida</taxon>
        <taxon>Poales</taxon>
        <taxon>Poaceae</taxon>
        <taxon>PACMAD clade</taxon>
        <taxon>Panicoideae</taxon>
        <taxon>Panicodae</taxon>
        <taxon>Paniceae</taxon>
        <taxon>Panicinae</taxon>
        <taxon>Panicum</taxon>
        <taxon>Panicum sect. Panicum</taxon>
    </lineage>
</organism>
<name>A0A2T8IGP7_9POAL</name>
<dbReference type="EMBL" id="CM008051">
    <property type="protein sequence ID" value="PVH36858.1"/>
    <property type="molecule type" value="Genomic_DNA"/>
</dbReference>
<evidence type="ECO:0000313" key="1">
    <source>
        <dbReference type="EMBL" id="PVH36858.1"/>
    </source>
</evidence>
<accession>A0A2T8IGP7</accession>
<dbReference type="Gramene" id="PVH36858">
    <property type="protein sequence ID" value="PVH36858"/>
    <property type="gene ID" value="PAHAL_6G185100"/>
</dbReference>